<comment type="caution">
    <text evidence="1">The sequence shown here is derived from an EMBL/GenBank/DDBJ whole genome shotgun (WGS) entry which is preliminary data.</text>
</comment>
<dbReference type="Proteomes" id="UP001163324">
    <property type="component" value="Chromosome 1"/>
</dbReference>
<keyword evidence="2" id="KW-1185">Reference proteome</keyword>
<reference evidence="1" key="1">
    <citation type="submission" date="2022-10" db="EMBL/GenBank/DDBJ databases">
        <title>Complete Genome of Trichothecium roseum strain YXFP-22015, a Plant Pathogen Isolated from Citrus.</title>
        <authorList>
            <person name="Wang Y."/>
            <person name="Zhu L."/>
        </authorList>
    </citation>
    <scope>NUCLEOTIDE SEQUENCE</scope>
    <source>
        <strain evidence="1">YXFP-22015</strain>
    </source>
</reference>
<gene>
    <name evidence="1" type="ORF">N3K66_000086</name>
</gene>
<name>A0ACC0VAZ2_9HYPO</name>
<evidence type="ECO:0000313" key="1">
    <source>
        <dbReference type="EMBL" id="KAI9903557.1"/>
    </source>
</evidence>
<protein>
    <submittedName>
        <fullName evidence="1">Uncharacterized protein</fullName>
    </submittedName>
</protein>
<organism evidence="1 2">
    <name type="scientific">Trichothecium roseum</name>
    <dbReference type="NCBI Taxonomy" id="47278"/>
    <lineage>
        <taxon>Eukaryota</taxon>
        <taxon>Fungi</taxon>
        <taxon>Dikarya</taxon>
        <taxon>Ascomycota</taxon>
        <taxon>Pezizomycotina</taxon>
        <taxon>Sordariomycetes</taxon>
        <taxon>Hypocreomycetidae</taxon>
        <taxon>Hypocreales</taxon>
        <taxon>Hypocreales incertae sedis</taxon>
        <taxon>Trichothecium</taxon>
    </lineage>
</organism>
<proteinExistence type="predicted"/>
<dbReference type="EMBL" id="CM047940">
    <property type="protein sequence ID" value="KAI9903557.1"/>
    <property type="molecule type" value="Genomic_DNA"/>
</dbReference>
<accession>A0ACC0VAZ2</accession>
<sequence>MPPKQSAGNASGGGPSKKQKTGPQPPGNNGSNKPQERRAQVKQARAIPAQPAETALKDGELDLQSFVAAHEFEIKSLEQSMATSQAVNNTRAFQKVPRGLRRRTASHNPKRVPRRLRARAQKEMREDNTPTVEARKRKPRTTKARIRAETAKKLRVLVERKRKRREGKRDDATEDAKDGERPGKMKPKPKPKIRRNLLNDPPEPPAKFRKRQLNKTWLPTHGWHAKRARMTEPKHPLWRFAMPLTPNEKIYRPTHRAQGDRGAVVWDMSYMSTIGLYGNPVGIARVLQRVGLTSDTHWNMKGAKWRKGTRSCCCDLSRETRTGRRFMCPATVIWNPIVPDQEHSEDPKRQKREVLFRLHPSAFLEVFHELRRLAKMETPQLYIEDLRYEIGSIELSGPASTEVLHSVLTPYPAKDRPKLKHAEMFQSLLGLSNPAALPRGAVLGFNAQDPRLRYPPRKMQLPQDEDADMRLLELTAEWPAEERLAPYAIFDRESRHRSLALPSQKFINRRRSKIAPGAFLKPSSYDPQVPVLLVAAHPAAGTQAQGSWTLLAPWKCILPLWYSVVHCPLLSGGNPRFAGMNEIRQVNFERGLPTFPADYVGTNAGADWELEKRRERRRDWQRRPKSKRTEWGSVGLGAGRKGEVGDGLACDFEHLFDLPREEEDGKEEESAASSADTSDSEVDDGGNAMDVDKAPSQPKKKAKKPSLYLLNLVPKQTFDQHVLAESPPEMPPCSVINVRITLLARGVAGPCARIYRLPSPPSPALPPPPSANVEVPATLGSQDPASSLPRNLRDQWLARIPPPSSNARRNDESSHSGAGTGSTVNRLCASSPESRRKRLLGQDLLAPPPRANGKAAVDIDGHHPVVPGAEDLVGFVTTGEFSLSEGQAAAVGSLAAARVLPGVRADGRQGRLCVVRNAGENVGWIARWEVIQ</sequence>
<evidence type="ECO:0000313" key="2">
    <source>
        <dbReference type="Proteomes" id="UP001163324"/>
    </source>
</evidence>